<dbReference type="EMBL" id="ASGP02000003">
    <property type="protein sequence ID" value="KAH9518065.1"/>
    <property type="molecule type" value="Genomic_DNA"/>
</dbReference>
<gene>
    <name evidence="1" type="ORF">DERF_008668</name>
</gene>
<evidence type="ECO:0000313" key="2">
    <source>
        <dbReference type="Proteomes" id="UP000790347"/>
    </source>
</evidence>
<protein>
    <submittedName>
        <fullName evidence="1">Uncharacterized protein</fullName>
    </submittedName>
</protein>
<evidence type="ECO:0000313" key="1">
    <source>
        <dbReference type="EMBL" id="KAH9518065.1"/>
    </source>
</evidence>
<organism evidence="1 2">
    <name type="scientific">Dermatophagoides farinae</name>
    <name type="common">American house dust mite</name>
    <dbReference type="NCBI Taxonomy" id="6954"/>
    <lineage>
        <taxon>Eukaryota</taxon>
        <taxon>Metazoa</taxon>
        <taxon>Ecdysozoa</taxon>
        <taxon>Arthropoda</taxon>
        <taxon>Chelicerata</taxon>
        <taxon>Arachnida</taxon>
        <taxon>Acari</taxon>
        <taxon>Acariformes</taxon>
        <taxon>Sarcoptiformes</taxon>
        <taxon>Astigmata</taxon>
        <taxon>Psoroptidia</taxon>
        <taxon>Analgoidea</taxon>
        <taxon>Pyroglyphidae</taxon>
        <taxon>Dermatophagoidinae</taxon>
        <taxon>Dermatophagoides</taxon>
    </lineage>
</organism>
<reference evidence="1" key="1">
    <citation type="submission" date="2013-05" db="EMBL/GenBank/DDBJ databases">
        <authorList>
            <person name="Yim A.K.Y."/>
            <person name="Chan T.F."/>
            <person name="Ji K.M."/>
            <person name="Liu X.Y."/>
            <person name="Zhou J.W."/>
            <person name="Li R.Q."/>
            <person name="Yang K.Y."/>
            <person name="Li J."/>
            <person name="Li M."/>
            <person name="Law P.T.W."/>
            <person name="Wu Y.L."/>
            <person name="Cai Z.L."/>
            <person name="Qin H."/>
            <person name="Bao Y."/>
            <person name="Leung R.K.K."/>
            <person name="Ng P.K.S."/>
            <person name="Zou J."/>
            <person name="Zhong X.J."/>
            <person name="Ran P.X."/>
            <person name="Zhong N.S."/>
            <person name="Liu Z.G."/>
            <person name="Tsui S.K.W."/>
        </authorList>
    </citation>
    <scope>NUCLEOTIDE SEQUENCE</scope>
    <source>
        <strain evidence="1">Derf</strain>
        <tissue evidence="1">Whole organism</tissue>
    </source>
</reference>
<keyword evidence="2" id="KW-1185">Reference proteome</keyword>
<proteinExistence type="predicted"/>
<dbReference type="AlphaFoldDB" id="A0A922L5P9"/>
<reference evidence="1" key="2">
    <citation type="journal article" date="2022" name="Res Sq">
        <title>Comparative Genomics Reveals Insights into the Divergent Evolution of Astigmatic Mites and Household Pest Adaptations.</title>
        <authorList>
            <person name="Xiong Q."/>
            <person name="Wan A.T.-Y."/>
            <person name="Liu X.-Y."/>
            <person name="Fung C.S.-H."/>
            <person name="Xiao X."/>
            <person name="Malainual N."/>
            <person name="Hou J."/>
            <person name="Wang L."/>
            <person name="Wang M."/>
            <person name="Yang K."/>
            <person name="Cui Y."/>
            <person name="Leung E."/>
            <person name="Nong W."/>
            <person name="Shin S.-K."/>
            <person name="Au S."/>
            <person name="Jeong K.Y."/>
            <person name="Chew F.T."/>
            <person name="Hui J."/>
            <person name="Leung T.F."/>
            <person name="Tungtrongchitr A."/>
            <person name="Zhong N."/>
            <person name="Liu Z."/>
            <person name="Tsui S."/>
        </authorList>
    </citation>
    <scope>NUCLEOTIDE SEQUENCE</scope>
    <source>
        <strain evidence="1">Derf</strain>
        <tissue evidence="1">Whole organism</tissue>
    </source>
</reference>
<comment type="caution">
    <text evidence="1">The sequence shown here is derived from an EMBL/GenBank/DDBJ whole genome shotgun (WGS) entry which is preliminary data.</text>
</comment>
<dbReference type="Proteomes" id="UP000790347">
    <property type="component" value="Unassembled WGS sequence"/>
</dbReference>
<sequence>MFRFDCKNVIFFLKCFNQSINNHSFQSITFNDNVKKNIKNVYVFTLDNSKIFTLLSFNTVVVLDRGLVNDGDDGASIAFCCIIFGAVGRILRDGLNVPQYAQI</sequence>
<accession>A0A922L5P9</accession>
<name>A0A922L5P9_DERFA</name>